<proteinExistence type="predicted"/>
<protein>
    <submittedName>
        <fullName evidence="2">Uncharacterized protein</fullName>
    </submittedName>
</protein>
<reference evidence="2" key="1">
    <citation type="submission" date="2023-07" db="EMBL/GenBank/DDBJ databases">
        <authorList>
            <consortium name="CYATHOMIX"/>
        </authorList>
    </citation>
    <scope>NUCLEOTIDE SEQUENCE</scope>
    <source>
        <strain evidence="2">N/A</strain>
    </source>
</reference>
<evidence type="ECO:0000313" key="3">
    <source>
        <dbReference type="Proteomes" id="UP001176961"/>
    </source>
</evidence>
<accession>A0AA36HF39</accession>
<dbReference type="AlphaFoldDB" id="A0AA36HF39"/>
<feature type="chain" id="PRO_5041355491" evidence="1">
    <location>
        <begin position="21"/>
        <end position="81"/>
    </location>
</feature>
<feature type="signal peptide" evidence="1">
    <location>
        <begin position="1"/>
        <end position="20"/>
    </location>
</feature>
<evidence type="ECO:0000256" key="1">
    <source>
        <dbReference type="SAM" id="SignalP"/>
    </source>
</evidence>
<comment type="caution">
    <text evidence="2">The sequence shown here is derived from an EMBL/GenBank/DDBJ whole genome shotgun (WGS) entry which is preliminary data.</text>
</comment>
<keyword evidence="3" id="KW-1185">Reference proteome</keyword>
<gene>
    <name evidence="2" type="ORF">CYNAS_LOCUS21431</name>
</gene>
<dbReference type="EMBL" id="CATQJL010000326">
    <property type="protein sequence ID" value="CAJ0609448.1"/>
    <property type="molecule type" value="Genomic_DNA"/>
</dbReference>
<dbReference type="Proteomes" id="UP001176961">
    <property type="component" value="Unassembled WGS sequence"/>
</dbReference>
<name>A0AA36HF39_CYLNA</name>
<evidence type="ECO:0000313" key="2">
    <source>
        <dbReference type="EMBL" id="CAJ0609448.1"/>
    </source>
</evidence>
<sequence length="81" mass="9438">MHPARVLFLIAVVITSTSRATPHGLPETFLQNFYKRSRLVVNGNRPDKREFNADDLTLRFGKRGMELHPSDLTLRFEREQK</sequence>
<organism evidence="2 3">
    <name type="scientific">Cylicocyclus nassatus</name>
    <name type="common">Nematode worm</name>
    <dbReference type="NCBI Taxonomy" id="53992"/>
    <lineage>
        <taxon>Eukaryota</taxon>
        <taxon>Metazoa</taxon>
        <taxon>Ecdysozoa</taxon>
        <taxon>Nematoda</taxon>
        <taxon>Chromadorea</taxon>
        <taxon>Rhabditida</taxon>
        <taxon>Rhabditina</taxon>
        <taxon>Rhabditomorpha</taxon>
        <taxon>Strongyloidea</taxon>
        <taxon>Strongylidae</taxon>
        <taxon>Cylicocyclus</taxon>
    </lineage>
</organism>
<keyword evidence="1" id="KW-0732">Signal</keyword>